<sequence>MGVVRKTQSVSLVLEAFKADSKAISVIDLVDRFNDKINKTTVYRVLDRLEDDGVLHSFLGVNGIKWYAPCKDCSEHKHSDVHPHFQCTDCGKIDCLNVDITIPKLPNREVVGAQVLIQGKCEACCN</sequence>
<dbReference type="AlphaFoldDB" id="A0A0D7W7A1"/>
<dbReference type="GO" id="GO:0000976">
    <property type="term" value="F:transcription cis-regulatory region binding"/>
    <property type="evidence" value="ECO:0007669"/>
    <property type="project" value="TreeGrafter"/>
</dbReference>
<name>A0A0D7W7A1_9FLAO</name>
<dbReference type="SUPFAM" id="SSF46785">
    <property type="entry name" value="Winged helix' DNA-binding domain"/>
    <property type="match status" value="1"/>
</dbReference>
<proteinExistence type="predicted"/>
<dbReference type="GO" id="GO:0045892">
    <property type="term" value="P:negative regulation of DNA-templated transcription"/>
    <property type="evidence" value="ECO:0007669"/>
    <property type="project" value="TreeGrafter"/>
</dbReference>
<dbReference type="Proteomes" id="UP000032578">
    <property type="component" value="Unassembled WGS sequence"/>
</dbReference>
<reference evidence="2 3" key="1">
    <citation type="submission" date="2014-11" db="EMBL/GenBank/DDBJ databases">
        <title>Tamlana sedimentorum sp. nov., isolated from shallow sand sediments of the Sea of Japan.</title>
        <authorList>
            <person name="Romanenko L.A."/>
        </authorList>
    </citation>
    <scope>NUCLEOTIDE SEQUENCE [LARGE SCALE GENOMIC DNA]</scope>
    <source>
        <strain evidence="2 3">JCM 19808</strain>
    </source>
</reference>
<dbReference type="PANTHER" id="PTHR33202:SF7">
    <property type="entry name" value="FERRIC UPTAKE REGULATION PROTEIN"/>
    <property type="match status" value="1"/>
</dbReference>
<dbReference type="STRING" id="1435349.PW52_12960"/>
<evidence type="ECO:0000313" key="2">
    <source>
        <dbReference type="EMBL" id="KJD35000.1"/>
    </source>
</evidence>
<protein>
    <submittedName>
        <fullName evidence="2">Transcriptional regulator</fullName>
    </submittedName>
</protein>
<dbReference type="GO" id="GO:0003700">
    <property type="term" value="F:DNA-binding transcription factor activity"/>
    <property type="evidence" value="ECO:0007669"/>
    <property type="project" value="InterPro"/>
</dbReference>
<comment type="cofactor">
    <cofactor evidence="1">
        <name>Zn(2+)</name>
        <dbReference type="ChEBI" id="CHEBI:29105"/>
    </cofactor>
    <text evidence="1">Binds 1 zinc ion per subunit.</text>
</comment>
<evidence type="ECO:0000256" key="1">
    <source>
        <dbReference type="PIRSR" id="PIRSR602481-1"/>
    </source>
</evidence>
<feature type="binding site" evidence="1">
    <location>
        <position position="90"/>
    </location>
    <ligand>
        <name>Zn(2+)</name>
        <dbReference type="ChEBI" id="CHEBI:29105"/>
    </ligand>
</feature>
<dbReference type="Gene3D" id="1.10.10.10">
    <property type="entry name" value="Winged helix-like DNA-binding domain superfamily/Winged helix DNA-binding domain"/>
    <property type="match status" value="1"/>
</dbReference>
<keyword evidence="3" id="KW-1185">Reference proteome</keyword>
<comment type="caution">
    <text evidence="2">The sequence shown here is derived from an EMBL/GenBank/DDBJ whole genome shotgun (WGS) entry which is preliminary data.</text>
</comment>
<dbReference type="InterPro" id="IPR036390">
    <property type="entry name" value="WH_DNA-bd_sf"/>
</dbReference>
<accession>A0A0D7W7A1</accession>
<feature type="binding site" evidence="1">
    <location>
        <position position="121"/>
    </location>
    <ligand>
        <name>Zn(2+)</name>
        <dbReference type="ChEBI" id="CHEBI:29105"/>
    </ligand>
</feature>
<dbReference type="InterPro" id="IPR002481">
    <property type="entry name" value="FUR"/>
</dbReference>
<dbReference type="Pfam" id="PF01475">
    <property type="entry name" value="FUR"/>
    <property type="match status" value="1"/>
</dbReference>
<keyword evidence="1" id="KW-0479">Metal-binding</keyword>
<gene>
    <name evidence="2" type="ORF">PW52_12960</name>
</gene>
<organism evidence="2 3">
    <name type="scientific">Neotamlana sedimentorum</name>
    <dbReference type="NCBI Taxonomy" id="1435349"/>
    <lineage>
        <taxon>Bacteria</taxon>
        <taxon>Pseudomonadati</taxon>
        <taxon>Bacteroidota</taxon>
        <taxon>Flavobacteriia</taxon>
        <taxon>Flavobacteriales</taxon>
        <taxon>Flavobacteriaceae</taxon>
        <taxon>Neotamlana</taxon>
    </lineage>
</organism>
<dbReference type="PANTHER" id="PTHR33202">
    <property type="entry name" value="ZINC UPTAKE REGULATION PROTEIN"/>
    <property type="match status" value="1"/>
</dbReference>
<dbReference type="GO" id="GO:1900376">
    <property type="term" value="P:regulation of secondary metabolite biosynthetic process"/>
    <property type="evidence" value="ECO:0007669"/>
    <property type="project" value="TreeGrafter"/>
</dbReference>
<dbReference type="RefSeq" id="WP_044633379.1">
    <property type="nucleotide sequence ID" value="NZ_JTDW01000010.1"/>
</dbReference>
<keyword evidence="1" id="KW-0862">Zinc</keyword>
<evidence type="ECO:0000313" key="3">
    <source>
        <dbReference type="Proteomes" id="UP000032578"/>
    </source>
</evidence>
<feature type="binding site" evidence="1">
    <location>
        <position position="124"/>
    </location>
    <ligand>
        <name>Zn(2+)</name>
        <dbReference type="ChEBI" id="CHEBI:29105"/>
    </ligand>
</feature>
<dbReference type="GO" id="GO:0008270">
    <property type="term" value="F:zinc ion binding"/>
    <property type="evidence" value="ECO:0007669"/>
    <property type="project" value="TreeGrafter"/>
</dbReference>
<dbReference type="OrthoDB" id="594893at2"/>
<dbReference type="EMBL" id="JTDW01000010">
    <property type="protein sequence ID" value="KJD35000.1"/>
    <property type="molecule type" value="Genomic_DNA"/>
</dbReference>
<dbReference type="InterPro" id="IPR036388">
    <property type="entry name" value="WH-like_DNA-bd_sf"/>
</dbReference>
<feature type="binding site" evidence="1">
    <location>
        <position position="87"/>
    </location>
    <ligand>
        <name>Zn(2+)</name>
        <dbReference type="ChEBI" id="CHEBI:29105"/>
    </ligand>
</feature>
<dbReference type="PATRIC" id="fig|1435349.4.peg.612"/>